<dbReference type="KEGG" id="lamb:KBB96_00390"/>
<dbReference type="Proteomes" id="UP000676169">
    <property type="component" value="Chromosome"/>
</dbReference>
<keyword evidence="9" id="KW-1185">Reference proteome</keyword>
<dbReference type="RefSeq" id="WP_211631511.1">
    <property type="nucleotide sequence ID" value="NZ_CP073100.1"/>
</dbReference>
<dbReference type="GO" id="GO:0030973">
    <property type="term" value="F:molybdate ion binding"/>
    <property type="evidence" value="ECO:0007669"/>
    <property type="project" value="UniProtKB-ARBA"/>
</dbReference>
<proteinExistence type="inferred from homology"/>
<feature type="chain" id="PRO_5037632766" evidence="7">
    <location>
        <begin position="24"/>
        <end position="255"/>
    </location>
</feature>
<dbReference type="FunFam" id="3.40.190.10:FF:000035">
    <property type="entry name" value="Molybdate ABC transporter substrate-binding protein"/>
    <property type="match status" value="1"/>
</dbReference>
<dbReference type="InterPro" id="IPR050682">
    <property type="entry name" value="ModA/WtpA"/>
</dbReference>
<dbReference type="AlphaFoldDB" id="A0A975G8M9"/>
<dbReference type="PANTHER" id="PTHR30632">
    <property type="entry name" value="MOLYBDATE-BINDING PERIPLASMIC PROTEIN"/>
    <property type="match status" value="1"/>
</dbReference>
<protein>
    <submittedName>
        <fullName evidence="8">Molybdate ABC transporter substrate-binding protein</fullName>
    </submittedName>
</protein>
<evidence type="ECO:0000313" key="8">
    <source>
        <dbReference type="EMBL" id="QUE51372.1"/>
    </source>
</evidence>
<feature type="signal peptide" evidence="7">
    <location>
        <begin position="1"/>
        <end position="23"/>
    </location>
</feature>
<dbReference type="SUPFAM" id="SSF53850">
    <property type="entry name" value="Periplasmic binding protein-like II"/>
    <property type="match status" value="1"/>
</dbReference>
<feature type="binding site" evidence="6">
    <location>
        <position position="33"/>
    </location>
    <ligand>
        <name>molybdate</name>
        <dbReference type="ChEBI" id="CHEBI:36264"/>
    </ligand>
</feature>
<comment type="subunit">
    <text evidence="5">The complex is composed of two ATP-binding proteins (ModC), two transmembrane proteins (ModB) and a solute-binding protein (ModA).</text>
</comment>
<dbReference type="InterPro" id="IPR005950">
    <property type="entry name" value="ModA"/>
</dbReference>
<dbReference type="GO" id="GO:1901359">
    <property type="term" value="F:tungstate binding"/>
    <property type="evidence" value="ECO:0007669"/>
    <property type="project" value="UniProtKB-ARBA"/>
</dbReference>
<evidence type="ECO:0000313" key="9">
    <source>
        <dbReference type="Proteomes" id="UP000676169"/>
    </source>
</evidence>
<dbReference type="Gene3D" id="3.40.190.10">
    <property type="entry name" value="Periplasmic binding protein-like II"/>
    <property type="match status" value="2"/>
</dbReference>
<evidence type="ECO:0000256" key="4">
    <source>
        <dbReference type="ARBA" id="ARBA00022729"/>
    </source>
</evidence>
<organism evidence="8 9">
    <name type="scientific">Luteolibacter ambystomatis</name>
    <dbReference type="NCBI Taxonomy" id="2824561"/>
    <lineage>
        <taxon>Bacteria</taxon>
        <taxon>Pseudomonadati</taxon>
        <taxon>Verrucomicrobiota</taxon>
        <taxon>Verrucomicrobiia</taxon>
        <taxon>Verrucomicrobiales</taxon>
        <taxon>Verrucomicrobiaceae</taxon>
        <taxon>Luteolibacter</taxon>
    </lineage>
</organism>
<evidence type="ECO:0000256" key="2">
    <source>
        <dbReference type="ARBA" id="ARBA00022505"/>
    </source>
</evidence>
<accession>A0A975G8M9</accession>
<feature type="binding site" evidence="6">
    <location>
        <position position="141"/>
    </location>
    <ligand>
        <name>molybdate</name>
        <dbReference type="ChEBI" id="CHEBI:36264"/>
    </ligand>
</feature>
<feature type="binding site" evidence="6">
    <location>
        <position position="186"/>
    </location>
    <ligand>
        <name>molybdate</name>
        <dbReference type="ChEBI" id="CHEBI:36264"/>
    </ligand>
</feature>
<feature type="binding site" evidence="6">
    <location>
        <position position="168"/>
    </location>
    <ligand>
        <name>molybdate</name>
        <dbReference type="ChEBI" id="CHEBI:36264"/>
    </ligand>
</feature>
<reference evidence="8" key="1">
    <citation type="submission" date="2021-04" db="EMBL/GenBank/DDBJ databases">
        <title>Luteolibacter sp. 32A isolated from the skin of an Anderson's salamander (Ambystoma andersonii).</title>
        <authorList>
            <person name="Spergser J."/>
            <person name="Busse H.-J."/>
        </authorList>
    </citation>
    <scope>NUCLEOTIDE SEQUENCE</scope>
    <source>
        <strain evidence="8">32A</strain>
    </source>
</reference>
<evidence type="ECO:0000256" key="5">
    <source>
        <dbReference type="ARBA" id="ARBA00062515"/>
    </source>
</evidence>
<dbReference type="EMBL" id="CP073100">
    <property type="protein sequence ID" value="QUE51372.1"/>
    <property type="molecule type" value="Genomic_DNA"/>
</dbReference>
<dbReference type="PIRSF" id="PIRSF004846">
    <property type="entry name" value="ModA"/>
    <property type="match status" value="1"/>
</dbReference>
<gene>
    <name evidence="8" type="primary">modA</name>
    <name evidence="8" type="ORF">KBB96_00390</name>
</gene>
<dbReference type="GO" id="GO:0015689">
    <property type="term" value="P:molybdate ion transport"/>
    <property type="evidence" value="ECO:0007669"/>
    <property type="project" value="InterPro"/>
</dbReference>
<feature type="binding site" evidence="6">
    <location>
        <position position="61"/>
    </location>
    <ligand>
        <name>molybdate</name>
        <dbReference type="ChEBI" id="CHEBI:36264"/>
    </ligand>
</feature>
<comment type="similarity">
    <text evidence="1">Belongs to the bacterial solute-binding protein ModA family.</text>
</comment>
<dbReference type="NCBIfam" id="TIGR01256">
    <property type="entry name" value="modA"/>
    <property type="match status" value="1"/>
</dbReference>
<dbReference type="GO" id="GO:0046872">
    <property type="term" value="F:metal ion binding"/>
    <property type="evidence" value="ECO:0007669"/>
    <property type="project" value="UniProtKB-KW"/>
</dbReference>
<keyword evidence="4 7" id="KW-0732">Signal</keyword>
<evidence type="ECO:0000256" key="6">
    <source>
        <dbReference type="PIRSR" id="PIRSR004846-1"/>
    </source>
</evidence>
<sequence length="255" mass="26811">MQRSSLLRPLALVLTLAAPFGRADELKIAAAASLAESITEIGKLYQDGHPGTTITPVFAGSNVLARQIESGAPVDVFISADEKTMDGLVKNNHVTKEAVVPLLSNALVVVAPTDATFTVQSAADLAKLQRISIADPAAVPAGVYAKTWLTGRGLWDQIQPKTVGAENVRGALAAVEAGNADAAIVYRTDAAVSQKVKIVFTAPSNEAPAIVYPAAVVRESKHAEESKQFVAFLRGDKAAEVFKKRGFTVLPPTTK</sequence>
<evidence type="ECO:0000256" key="3">
    <source>
        <dbReference type="ARBA" id="ARBA00022723"/>
    </source>
</evidence>
<name>A0A975G8M9_9BACT</name>
<evidence type="ECO:0000256" key="7">
    <source>
        <dbReference type="SAM" id="SignalP"/>
    </source>
</evidence>
<keyword evidence="3 6" id="KW-0479">Metal-binding</keyword>
<dbReference type="Pfam" id="PF13531">
    <property type="entry name" value="SBP_bac_11"/>
    <property type="match status" value="1"/>
</dbReference>
<dbReference type="PANTHER" id="PTHR30632:SF0">
    <property type="entry name" value="SULFATE-BINDING PROTEIN"/>
    <property type="match status" value="1"/>
</dbReference>
<keyword evidence="2 6" id="KW-0500">Molybdenum</keyword>
<evidence type="ECO:0000256" key="1">
    <source>
        <dbReference type="ARBA" id="ARBA00009175"/>
    </source>
</evidence>